<keyword evidence="8" id="KW-0472">Membrane</keyword>
<feature type="region of interest" description="Disordered" evidence="9">
    <location>
        <begin position="706"/>
        <end position="728"/>
    </location>
</feature>
<dbReference type="RefSeq" id="WP_042321473.1">
    <property type="nucleotide sequence ID" value="NZ_CP066075.1"/>
</dbReference>
<evidence type="ECO:0000313" key="12">
    <source>
        <dbReference type="Proteomes" id="UP000595610"/>
    </source>
</evidence>
<accession>A0A7T4N1T1</accession>
<dbReference type="InterPro" id="IPR003439">
    <property type="entry name" value="ABC_transporter-like_ATP-bd"/>
</dbReference>
<feature type="domain" description="ABC transporter" evidence="10">
    <location>
        <begin position="23"/>
        <end position="272"/>
    </location>
</feature>
<dbReference type="InterPro" id="IPR027417">
    <property type="entry name" value="P-loop_NTPase"/>
</dbReference>
<evidence type="ECO:0000256" key="2">
    <source>
        <dbReference type="ARBA" id="ARBA00005417"/>
    </source>
</evidence>
<comment type="subcellular location">
    <subcellularLocation>
        <location evidence="1">Cell inner membrane</location>
        <topology evidence="1">Peripheral membrane protein</topology>
    </subcellularLocation>
</comment>
<dbReference type="GO" id="GO:0005524">
    <property type="term" value="F:ATP binding"/>
    <property type="evidence" value="ECO:0007669"/>
    <property type="project" value="UniProtKB-KW"/>
</dbReference>
<dbReference type="InterPro" id="IPR017871">
    <property type="entry name" value="ABC_transporter-like_CS"/>
</dbReference>
<dbReference type="PROSITE" id="PS50893">
    <property type="entry name" value="ABC_TRANSPORTER_2"/>
    <property type="match status" value="2"/>
</dbReference>
<dbReference type="Pfam" id="PF00005">
    <property type="entry name" value="ABC_tran"/>
    <property type="match status" value="2"/>
</dbReference>
<dbReference type="SMART" id="SM00382">
    <property type="entry name" value="AAA"/>
    <property type="match status" value="2"/>
</dbReference>
<dbReference type="EMBL" id="CP066075">
    <property type="protein sequence ID" value="QQC63686.1"/>
    <property type="molecule type" value="Genomic_DNA"/>
</dbReference>
<evidence type="ECO:0000256" key="1">
    <source>
        <dbReference type="ARBA" id="ARBA00004417"/>
    </source>
</evidence>
<dbReference type="PANTHER" id="PTHR43297:SF2">
    <property type="entry name" value="DIPEPTIDE TRANSPORT ATP-BINDING PROTEIN DPPD"/>
    <property type="match status" value="1"/>
</dbReference>
<dbReference type="PROSITE" id="PS00211">
    <property type="entry name" value="ABC_TRANSPORTER_1"/>
    <property type="match status" value="1"/>
</dbReference>
<feature type="domain" description="ABC transporter" evidence="10">
    <location>
        <begin position="372"/>
        <end position="616"/>
    </location>
</feature>
<dbReference type="InterPro" id="IPR003593">
    <property type="entry name" value="AAA+_ATPase"/>
</dbReference>
<keyword evidence="6" id="KW-0547">Nucleotide-binding</keyword>
<organism evidence="11 12">
    <name type="scientific">Paraburkholderia ginsengisoli</name>
    <dbReference type="NCBI Taxonomy" id="311231"/>
    <lineage>
        <taxon>Bacteria</taxon>
        <taxon>Pseudomonadati</taxon>
        <taxon>Pseudomonadota</taxon>
        <taxon>Betaproteobacteria</taxon>
        <taxon>Burkholderiales</taxon>
        <taxon>Burkholderiaceae</taxon>
        <taxon>Paraburkholderia</taxon>
    </lineage>
</organism>
<name>A0A7T4N1T1_9BURK</name>
<evidence type="ECO:0000256" key="6">
    <source>
        <dbReference type="ARBA" id="ARBA00022741"/>
    </source>
</evidence>
<dbReference type="Pfam" id="PF08352">
    <property type="entry name" value="oligo_HPY"/>
    <property type="match status" value="2"/>
</dbReference>
<dbReference type="GO" id="GO:0005886">
    <property type="term" value="C:plasma membrane"/>
    <property type="evidence" value="ECO:0007669"/>
    <property type="project" value="UniProtKB-SubCell"/>
</dbReference>
<dbReference type="CDD" id="cd03257">
    <property type="entry name" value="ABC_NikE_OppD_transporters"/>
    <property type="match status" value="2"/>
</dbReference>
<dbReference type="GO" id="GO:0055085">
    <property type="term" value="P:transmembrane transport"/>
    <property type="evidence" value="ECO:0007669"/>
    <property type="project" value="UniProtKB-ARBA"/>
</dbReference>
<evidence type="ECO:0000256" key="5">
    <source>
        <dbReference type="ARBA" id="ARBA00022519"/>
    </source>
</evidence>
<dbReference type="PANTHER" id="PTHR43297">
    <property type="entry name" value="OLIGOPEPTIDE TRANSPORT ATP-BINDING PROTEIN APPD"/>
    <property type="match status" value="1"/>
</dbReference>
<dbReference type="Gene3D" id="3.40.50.300">
    <property type="entry name" value="P-loop containing nucleotide triphosphate hydrolases"/>
    <property type="match status" value="2"/>
</dbReference>
<evidence type="ECO:0000256" key="4">
    <source>
        <dbReference type="ARBA" id="ARBA00022475"/>
    </source>
</evidence>
<dbReference type="GO" id="GO:0016887">
    <property type="term" value="F:ATP hydrolysis activity"/>
    <property type="evidence" value="ECO:0007669"/>
    <property type="project" value="InterPro"/>
</dbReference>
<gene>
    <name evidence="11" type="ORF">I6I06_15515</name>
</gene>
<proteinExistence type="inferred from homology"/>
<evidence type="ECO:0000256" key="8">
    <source>
        <dbReference type="ARBA" id="ARBA00023136"/>
    </source>
</evidence>
<dbReference type="InterPro" id="IPR013563">
    <property type="entry name" value="Oligopep_ABC_C"/>
</dbReference>
<keyword evidence="3" id="KW-0813">Transport</keyword>
<dbReference type="NCBIfam" id="NF008453">
    <property type="entry name" value="PRK11308.1"/>
    <property type="match status" value="2"/>
</dbReference>
<dbReference type="InterPro" id="IPR050388">
    <property type="entry name" value="ABC_Ni/Peptide_Import"/>
</dbReference>
<keyword evidence="4" id="KW-1003">Cell membrane</keyword>
<dbReference type="GO" id="GO:0015833">
    <property type="term" value="P:peptide transport"/>
    <property type="evidence" value="ECO:0007669"/>
    <property type="project" value="InterPro"/>
</dbReference>
<dbReference type="SUPFAM" id="SSF52540">
    <property type="entry name" value="P-loop containing nucleoside triphosphate hydrolases"/>
    <property type="match status" value="2"/>
</dbReference>
<dbReference type="Proteomes" id="UP000595610">
    <property type="component" value="Chromosome 1"/>
</dbReference>
<dbReference type="AlphaFoldDB" id="A0A7T4N1T1"/>
<evidence type="ECO:0000313" key="11">
    <source>
        <dbReference type="EMBL" id="QQC63686.1"/>
    </source>
</evidence>
<evidence type="ECO:0000259" key="10">
    <source>
        <dbReference type="PROSITE" id="PS50893"/>
    </source>
</evidence>
<keyword evidence="7 11" id="KW-0067">ATP-binding</keyword>
<evidence type="ECO:0000256" key="3">
    <source>
        <dbReference type="ARBA" id="ARBA00022448"/>
    </source>
</evidence>
<evidence type="ECO:0000256" key="7">
    <source>
        <dbReference type="ARBA" id="ARBA00022840"/>
    </source>
</evidence>
<dbReference type="NCBIfam" id="TIGR01727">
    <property type="entry name" value="oligo_HPY"/>
    <property type="match status" value="2"/>
</dbReference>
<protein>
    <submittedName>
        <fullName evidence="11">ABC transporter ATP-binding protein</fullName>
    </submittedName>
</protein>
<keyword evidence="5" id="KW-0997">Cell inner membrane</keyword>
<evidence type="ECO:0000256" key="9">
    <source>
        <dbReference type="SAM" id="MobiDB-lite"/>
    </source>
</evidence>
<reference evidence="11 12" key="1">
    <citation type="submission" date="2020-12" db="EMBL/GenBank/DDBJ databases">
        <title>FDA dAtabase for Regulatory Grade micrObial Sequences (FDA-ARGOS): Supporting development and validation of Infectious Disease Dx tests.</title>
        <authorList>
            <person name="Nelson B."/>
            <person name="Plummer A."/>
            <person name="Tallon L."/>
            <person name="Sadzewicz L."/>
            <person name="Zhao X."/>
            <person name="Boylan J."/>
            <person name="Ott S."/>
            <person name="Bowen H."/>
            <person name="Vavikolanu K."/>
            <person name="Mehta A."/>
            <person name="Aluvathingal J."/>
            <person name="Nadendla S."/>
            <person name="Myers T."/>
            <person name="Yan Y."/>
            <person name="Sichtig H."/>
        </authorList>
    </citation>
    <scope>NUCLEOTIDE SEQUENCE [LARGE SCALE GENOMIC DNA]</scope>
    <source>
        <strain evidence="11 12">FDAARGOS_1049</strain>
    </source>
</reference>
<feature type="compositionally biased region" description="Polar residues" evidence="9">
    <location>
        <begin position="719"/>
        <end position="728"/>
    </location>
</feature>
<comment type="similarity">
    <text evidence="2">Belongs to the ABC transporter superfamily.</text>
</comment>
<keyword evidence="12" id="KW-1185">Reference proteome</keyword>
<dbReference type="KEGG" id="pgis:I6I06_15515"/>
<sequence length="728" mass="78583">MSSTPSSPFAAFDVSKSDRTDALTVVGLTVTYRIRGRDREVLQDVSFRVRRGEAYGLVGESGCGKSTVAMATVRYLPRNGKVKAGKIMIAGADVQKLDADALRSLRANTISMVYQDPGRALNPSLTIARQVSEAFEAAGATRDDALCGTLEMLKRVRIAAPEQVMNSYPHQLSGGMQQRVVIAMALASNPALLILDEPTTGLDATVEAEVLDLVAQLREELGTAVLFISHNLAVIGRMCERVGVLYAGKLVEEGATRDVFTRPRHPYTVGLLRCLPTTGRSKDTERLDTIAGGLPSPGSVTQGCIYADRCRLADERCRREAPPPYRLSAAHGDQMARCHYHERAIELPRAALEALPDKPRGAAQEKRATPVLRARNLSKTFHVSGASLRALDDVSLDLAGGETLGLVGESGSGKTTLAKLMLGLLTPDAGSVLELDGAPLAARVTRRSDAQVKSLQIVFQNPDSALNRAHSVKRLIGRALSRLTGLRGPEIDTRLATLTEAVRLPERYLDSRTRQLSGGLKQRVAIARAFAGEPRVVVCDEPTSALDVSVQAAILNLLADLQRERGVSYVFISHDLHVVRYLADRIAVLYLGRLLEIGPAAAVFDGPQHPYTEALLSSVPTLHAHERTARIRLSGDLPSAISPPSGCVFHTRCPRKLGAICEQQDPPFLDAGHDATHHAGDTAQPAAHRIRCHIPIDTLRELQSAAREPHATLPDDSTDAPQNVTRNE</sequence>
<dbReference type="FunFam" id="3.40.50.300:FF:000016">
    <property type="entry name" value="Oligopeptide ABC transporter ATP-binding component"/>
    <property type="match status" value="1"/>
</dbReference>